<protein>
    <recommendedName>
        <fullName evidence="3">Tail terminator</fullName>
    </recommendedName>
</protein>
<sequence>MIWPDAEETVAWVLARLTPGRDVVSVMNGLPADLPLIRVTRIGGSDDLVTDTARVEVVVYAATRAEAHALAERARSLLLPGRHQTPHGGIDHVFTEVGPHERPTAEPRRVRRWGAVYRVSARRR</sequence>
<organism evidence="1 2">
    <name type="scientific">Nocardiopsis exhalans</name>
    <dbReference type="NCBI Taxonomy" id="163604"/>
    <lineage>
        <taxon>Bacteria</taxon>
        <taxon>Bacillati</taxon>
        <taxon>Actinomycetota</taxon>
        <taxon>Actinomycetes</taxon>
        <taxon>Streptosporangiales</taxon>
        <taxon>Nocardiopsidaceae</taxon>
        <taxon>Nocardiopsis</taxon>
    </lineage>
</organism>
<keyword evidence="2" id="KW-1185">Reference proteome</keyword>
<evidence type="ECO:0000313" key="2">
    <source>
        <dbReference type="Proteomes" id="UP001055940"/>
    </source>
</evidence>
<dbReference type="EMBL" id="CP099837">
    <property type="protein sequence ID" value="USY21750.1"/>
    <property type="molecule type" value="Genomic_DNA"/>
</dbReference>
<evidence type="ECO:0008006" key="3">
    <source>
        <dbReference type="Google" id="ProtNLM"/>
    </source>
</evidence>
<gene>
    <name evidence="1" type="ORF">NE857_09160</name>
</gene>
<evidence type="ECO:0000313" key="1">
    <source>
        <dbReference type="EMBL" id="USY21750.1"/>
    </source>
</evidence>
<accession>A0ABY5DCS1</accession>
<dbReference type="Proteomes" id="UP001055940">
    <property type="component" value="Chromosome"/>
</dbReference>
<dbReference type="RefSeq" id="WP_254420590.1">
    <property type="nucleotide sequence ID" value="NZ_BAAAJB010000005.1"/>
</dbReference>
<reference evidence="1" key="1">
    <citation type="submission" date="2022-06" db="EMBL/GenBank/DDBJ databases">
        <authorList>
            <person name="Ping M."/>
        </authorList>
    </citation>
    <scope>NUCLEOTIDE SEQUENCE</scope>
    <source>
        <strain evidence="1">JCM11759T</strain>
    </source>
</reference>
<proteinExistence type="predicted"/>
<name>A0ABY5DCS1_9ACTN</name>